<accession>A0ABR0AA39</accession>
<gene>
    <name evidence="1" type="ORF">OUZ56_007489</name>
</gene>
<organism evidence="1 2">
    <name type="scientific">Daphnia magna</name>
    <dbReference type="NCBI Taxonomy" id="35525"/>
    <lineage>
        <taxon>Eukaryota</taxon>
        <taxon>Metazoa</taxon>
        <taxon>Ecdysozoa</taxon>
        <taxon>Arthropoda</taxon>
        <taxon>Crustacea</taxon>
        <taxon>Branchiopoda</taxon>
        <taxon>Diplostraca</taxon>
        <taxon>Cladocera</taxon>
        <taxon>Anomopoda</taxon>
        <taxon>Daphniidae</taxon>
        <taxon>Daphnia</taxon>
    </lineage>
</organism>
<evidence type="ECO:0000313" key="1">
    <source>
        <dbReference type="EMBL" id="KAK4022002.1"/>
    </source>
</evidence>
<proteinExistence type="predicted"/>
<name>A0ABR0AA39_9CRUS</name>
<dbReference type="EMBL" id="JAOYFB010000037">
    <property type="protein sequence ID" value="KAK4022002.1"/>
    <property type="molecule type" value="Genomic_DNA"/>
</dbReference>
<protein>
    <submittedName>
        <fullName evidence="1">Uncharacterized protein</fullName>
    </submittedName>
</protein>
<evidence type="ECO:0000313" key="2">
    <source>
        <dbReference type="Proteomes" id="UP001234178"/>
    </source>
</evidence>
<dbReference type="Proteomes" id="UP001234178">
    <property type="component" value="Unassembled WGS sequence"/>
</dbReference>
<reference evidence="1 2" key="1">
    <citation type="journal article" date="2023" name="Nucleic Acids Res.">
        <title>The hologenome of Daphnia magna reveals possible DNA methylation and microbiome-mediated evolution of the host genome.</title>
        <authorList>
            <person name="Chaturvedi A."/>
            <person name="Li X."/>
            <person name="Dhandapani V."/>
            <person name="Marshall H."/>
            <person name="Kissane S."/>
            <person name="Cuenca-Cambronero M."/>
            <person name="Asole G."/>
            <person name="Calvet F."/>
            <person name="Ruiz-Romero M."/>
            <person name="Marangio P."/>
            <person name="Guigo R."/>
            <person name="Rago D."/>
            <person name="Mirbahai L."/>
            <person name="Eastwood N."/>
            <person name="Colbourne J.K."/>
            <person name="Zhou J."/>
            <person name="Mallon E."/>
            <person name="Orsini L."/>
        </authorList>
    </citation>
    <scope>NUCLEOTIDE SEQUENCE [LARGE SCALE GENOMIC DNA]</scope>
    <source>
        <strain evidence="1">LRV0_1</strain>
    </source>
</reference>
<sequence length="113" mass="12262">MYAAYSAQENASLGGGEERTQGNLFFFVCWDVKGSRVAPGGLLSTAARAEEPTTVVDILCGEKLRRMGLTTTHFLPFQAAPLYAFSISFVSAFDANQFSFWPSGLIAKRDGLN</sequence>
<comment type="caution">
    <text evidence="1">The sequence shown here is derived from an EMBL/GenBank/DDBJ whole genome shotgun (WGS) entry which is preliminary data.</text>
</comment>
<keyword evidence="2" id="KW-1185">Reference proteome</keyword>